<feature type="domain" description="PKD" evidence="2">
    <location>
        <begin position="966"/>
        <end position="999"/>
    </location>
</feature>
<keyword evidence="4" id="KW-1185">Reference proteome</keyword>
<comment type="caution">
    <text evidence="3">The sequence shown here is derived from an EMBL/GenBank/DDBJ whole genome shotgun (WGS) entry which is preliminary data.</text>
</comment>
<sequence length="1346" mass="141314">MRKKVLLSLIISLFSHFAWAQVDIYVPSGTDTTVCNGAPLTLQAVNNGYVATTGTSLSDDIYSAVLPIGFSFNYYGTTYTNMVVSSNGYVSFNTGSSGAFSPYTVTGSPIPSNTAMRNGIAGVYCDLLFPTFFGSGCGTWSYGVSGTAPYRKCIVQFCGVCHYSCSGTPGVSFQIMMYETTNIVEIHTGKKLTCFSVNSIQGIEGPTAGVGTFVPGRNAALWSITTPDAYRFTPDATLSTYALSSIPYSPVPATTATIYWYAGSTYLGSGTSMVVNPSVPTTYTAAAVTCGDTSRDMVGVIIGTGPVITSITSTSPTVCGICDGTVTLHGLVPGSSDTIKYYLGAVLQPVVVAVPNAAGDVTITGLCAGTYTNFTSKVGYCTSAPYASVTVAAPPFTAGPVTSVNPTVCGICDGSISISGLVSGYYDTVNYWKNGVPQSPLVLYVGASGVITFGSLCAGSYTNITVKMNNCTVAIPDVTLTNPSFTISSVTFTNPTVCGGCDGTITISGLVPGYFDTIRVTRNGVPQPAVVLPVSAAGTVTLTNMCDGAYTSISVKMNSCIATGTDVTLTNPAFAVATVTFVNPTVCGICDGSITLTGLVPGHYDTVNYIKDGVAQPPLVFFVTATGNITLTNLCAGNYTGITVKMNTCTTAAVTATLTNPSFTISSTSSTNPSVCGACDGTITINGLIPGYSDTVRFIKDGTPGTPVVLVVPGSGTIVLTGLCAGVYTNINVKMNSCVTPSVGPITLSNPSFAITDTSSTNASCSACDGTFTIYGLTPNQSVTINYSYNGVPQPPYVTTSSASGTVTRTGLCPGSYSNITARLNTCISNAVGTIVISAPPLIPIWIESVTQPTECGVCNGRIVIKGAPPGPIDTIFYSLNGVPQPPLLYSSAPDSTITLYNLCAGTYTNFFIKVGPCPTTTINTPTVLAAPALFAGFSSIFTMGCNFDVATFTNSSYNPGGSLWYVWDFGDGVTDTNRNPTHVYNTQGTFHIVLTITNHFCTQTHDTTVILNHNVSASFTSDTVVCQHRPITFTNASTGTPLPLSYSWSFGDGTYSNTTDPTHTYANAGTYTVRLITGNTIPCYDTFYKSIFVDTASPLSISLTDTVLCRSTYVTMTGNFTNVGYTGITWNFGDGDSVKDVNPVVYAYHNTGTFVLTSSVTFRICPTLTTSRIVTVLPQPVINLGSDTIICPGSETLELADMVNAGNSAASWLWNTGQTTYNIYVSTPGGYQATVTIGNCSATDSVTIGEDCFMSMPNIFTPNGDGINDYFYPRQFLSSGLTKFKMDIYNRWGQLIFTTNSVDGRGWDGLYNGETQPQGVFVYIIDATFRDGKKEHHQGNVTLLR</sequence>
<proteinExistence type="predicted"/>
<evidence type="ECO:0000313" key="3">
    <source>
        <dbReference type="EMBL" id="PQJ11418.1"/>
    </source>
</evidence>
<dbReference type="InterPro" id="IPR000601">
    <property type="entry name" value="PKD_dom"/>
</dbReference>
<keyword evidence="1" id="KW-0732">Signal</keyword>
<dbReference type="Pfam" id="PF13585">
    <property type="entry name" value="CHU_C"/>
    <property type="match status" value="1"/>
</dbReference>
<evidence type="ECO:0000256" key="1">
    <source>
        <dbReference type="SAM" id="SignalP"/>
    </source>
</evidence>
<dbReference type="NCBIfam" id="TIGR04131">
    <property type="entry name" value="Bac_Flav_CTERM"/>
    <property type="match status" value="1"/>
</dbReference>
<dbReference type="InterPro" id="IPR035986">
    <property type="entry name" value="PKD_dom_sf"/>
</dbReference>
<feature type="domain" description="PKD" evidence="2">
    <location>
        <begin position="1032"/>
        <end position="1082"/>
    </location>
</feature>
<dbReference type="CDD" id="cd00146">
    <property type="entry name" value="PKD"/>
    <property type="match status" value="2"/>
</dbReference>
<name>A0A2S7SXI0_9BACT</name>
<dbReference type="SMART" id="SM00089">
    <property type="entry name" value="PKD"/>
    <property type="match status" value="2"/>
</dbReference>
<dbReference type="Proteomes" id="UP000239872">
    <property type="component" value="Unassembled WGS sequence"/>
</dbReference>
<evidence type="ECO:0000313" key="4">
    <source>
        <dbReference type="Proteomes" id="UP000239872"/>
    </source>
</evidence>
<reference evidence="3 4" key="1">
    <citation type="submission" date="2018-01" db="EMBL/GenBank/DDBJ databases">
        <title>A novel member of the phylum Bacteroidetes isolated from glacier ice.</title>
        <authorList>
            <person name="Liu Q."/>
            <person name="Xin Y.-H."/>
        </authorList>
    </citation>
    <scope>NUCLEOTIDE SEQUENCE [LARGE SCALE GENOMIC DNA]</scope>
    <source>
        <strain evidence="3 4">RB1R16</strain>
    </source>
</reference>
<gene>
    <name evidence="3" type="ORF">CJD36_006340</name>
</gene>
<feature type="signal peptide" evidence="1">
    <location>
        <begin position="1"/>
        <end position="20"/>
    </location>
</feature>
<dbReference type="InterPro" id="IPR022409">
    <property type="entry name" value="PKD/Chitinase_dom"/>
</dbReference>
<dbReference type="InterPro" id="IPR026341">
    <property type="entry name" value="T9SS_type_B"/>
</dbReference>
<dbReference type="Gene3D" id="2.60.40.10">
    <property type="entry name" value="Immunoglobulins"/>
    <property type="match status" value="2"/>
</dbReference>
<dbReference type="PROSITE" id="PS50093">
    <property type="entry name" value="PKD"/>
    <property type="match status" value="3"/>
</dbReference>
<feature type="chain" id="PRO_5015778540" description="PKD domain-containing protein" evidence="1">
    <location>
        <begin position="21"/>
        <end position="1346"/>
    </location>
</feature>
<dbReference type="EMBL" id="PPSL01000002">
    <property type="protein sequence ID" value="PQJ11418.1"/>
    <property type="molecule type" value="Genomic_DNA"/>
</dbReference>
<dbReference type="RefSeq" id="WP_105038297.1">
    <property type="nucleotide sequence ID" value="NZ_PPSL01000002.1"/>
</dbReference>
<dbReference type="Pfam" id="PF18911">
    <property type="entry name" value="PKD_4"/>
    <property type="match status" value="2"/>
</dbReference>
<evidence type="ECO:0000259" key="2">
    <source>
        <dbReference type="PROSITE" id="PS50093"/>
    </source>
</evidence>
<organism evidence="3 4">
    <name type="scientific">Flavipsychrobacter stenotrophus</name>
    <dbReference type="NCBI Taxonomy" id="2077091"/>
    <lineage>
        <taxon>Bacteria</taxon>
        <taxon>Pseudomonadati</taxon>
        <taxon>Bacteroidota</taxon>
        <taxon>Chitinophagia</taxon>
        <taxon>Chitinophagales</taxon>
        <taxon>Chitinophagaceae</taxon>
        <taxon>Flavipsychrobacter</taxon>
    </lineage>
</organism>
<dbReference type="SUPFAM" id="SSF49299">
    <property type="entry name" value="PKD domain"/>
    <property type="match status" value="3"/>
</dbReference>
<dbReference type="OrthoDB" id="7794186at2"/>
<accession>A0A2S7SXI0</accession>
<protein>
    <recommendedName>
        <fullName evidence="2">PKD domain-containing protein</fullName>
    </recommendedName>
</protein>
<feature type="domain" description="PKD" evidence="2">
    <location>
        <begin position="1130"/>
        <end position="1177"/>
    </location>
</feature>
<dbReference type="InterPro" id="IPR013783">
    <property type="entry name" value="Ig-like_fold"/>
</dbReference>